<sequence>MFRYARRQLAASWGAVLSLAVVALVTALVLSAAPRAVAGMHGDHAAWTVGETTPLTRDLIAVTGQRTPEDWDAYLAGLTDLRDDQPEPLRGLLGAPDFQVSASDRESVTPLPDSDLFSIALILRATPHLDEHATLLEGRWPEATAGPADEFAGAAVRGEGRYPYEVAVSRQAAERFGWEAGHEYELRSTGSSMVPLSSRAGVGWGPLVVTGIYEQDGDPQGSWWRQNPVGGTPNVVQNPNTGLNAEAAAYVAPAMIPALSGDGAGTTTWIPVDGDGLRADQVPDLLAQLRGLDAQQTLVDDGGATAFTLDLDTRLTDVLATLLAQRAGVDAIVAVLATGPLGAALAVLALGARLVVDRRRPALTLLHARGASGTQLRALAGLEGATVGLAAAAVGFALGLWAVPGEVTAVQVALATAAGLGPGVALALAAGSRGLRGGRSDLSRARGRARWILEVLVLAGAVVSTALLLQRGVVAGSGAGADGDGRETVGALPAAGVDPLLAAAPLLLSLAVTLLAVRLFPLVTLAVERVLARRRDLVPFLGAARATRDPAGGVVPAIALVLCVSVAATAAVLYSTVTGGVAREAWHDVGADLRVSGPAVTPEVAEELRALDGVAAVAPVTDRDRIVVAGPEGNGVRATLFTTDAAALARAQEDVAGAPARTGVLGGPGEPASGPVPLIVTRTTGYDVGQEVELRLPDVVVPARVVEVADQVAGLPGGEVLVLADDARLVAAARQAQEADEAPSGEEPVLPAPPTRVALLALDDAGGQGIGERGAPATAVVNGVREVLPNAVVDDPAAQAREILRSPASTGLVTAFVVAVGLAGLLAGTVLVMTLMLAAPARARLLAVLRTLGLSPRQGRGLVGWEIGPWIAVAVAAGAALGGIVPVVLRAAVDLTALTGGTEPPAVRWDPALTAGLAAGLVVVAAAAVGLAAALGRRHGIAGQLRIGEER</sequence>
<dbReference type="PANTHER" id="PTHR30572">
    <property type="entry name" value="MEMBRANE COMPONENT OF TRANSPORTER-RELATED"/>
    <property type="match status" value="1"/>
</dbReference>
<comment type="caution">
    <text evidence="2">The sequence shown here is derived from an EMBL/GenBank/DDBJ whole genome shotgun (WGS) entry which is preliminary data.</text>
</comment>
<feature type="transmembrane region" description="Helical" evidence="1">
    <location>
        <begin position="506"/>
        <end position="527"/>
    </location>
</feature>
<keyword evidence="3" id="KW-1185">Reference proteome</keyword>
<evidence type="ECO:0000313" key="3">
    <source>
        <dbReference type="Proteomes" id="UP000664617"/>
    </source>
</evidence>
<keyword evidence="1" id="KW-0812">Transmembrane</keyword>
<dbReference type="EMBL" id="JAFMPK010000026">
    <property type="protein sequence ID" value="MBO0608430.1"/>
    <property type="molecule type" value="Genomic_DNA"/>
</dbReference>
<evidence type="ECO:0008006" key="4">
    <source>
        <dbReference type="Google" id="ProtNLM"/>
    </source>
</evidence>
<dbReference type="Proteomes" id="UP000664617">
    <property type="component" value="Unassembled WGS sequence"/>
</dbReference>
<feature type="transmembrane region" description="Helical" evidence="1">
    <location>
        <begin position="451"/>
        <end position="469"/>
    </location>
</feature>
<organism evidence="2 3">
    <name type="scientific">Myceligenerans salitolerans</name>
    <dbReference type="NCBI Taxonomy" id="1230528"/>
    <lineage>
        <taxon>Bacteria</taxon>
        <taxon>Bacillati</taxon>
        <taxon>Actinomycetota</taxon>
        <taxon>Actinomycetes</taxon>
        <taxon>Micrococcales</taxon>
        <taxon>Promicromonosporaceae</taxon>
        <taxon>Myceligenerans</taxon>
    </lineage>
</organism>
<accession>A0ABS3I602</accession>
<dbReference type="RefSeq" id="WP_207274410.1">
    <property type="nucleotide sequence ID" value="NZ_JAFMPK010000026.1"/>
</dbReference>
<feature type="transmembrane region" description="Helical" evidence="1">
    <location>
        <begin position="812"/>
        <end position="839"/>
    </location>
</feature>
<keyword evidence="1" id="KW-0472">Membrane</keyword>
<dbReference type="InterPro" id="IPR050250">
    <property type="entry name" value="Macrolide_Exporter_MacB"/>
</dbReference>
<dbReference type="PANTHER" id="PTHR30572:SF4">
    <property type="entry name" value="ABC TRANSPORTER PERMEASE YTRF"/>
    <property type="match status" value="1"/>
</dbReference>
<feature type="transmembrane region" description="Helical" evidence="1">
    <location>
        <begin position="331"/>
        <end position="356"/>
    </location>
</feature>
<evidence type="ECO:0000256" key="1">
    <source>
        <dbReference type="SAM" id="Phobius"/>
    </source>
</evidence>
<reference evidence="3" key="2">
    <citation type="submission" date="2023-07" db="EMBL/GenBank/DDBJ databases">
        <title>Myceligenerans salitolerans sp. nov., a halotolerant actinomycete isolated from a salt lake in Xinjiang, China.</title>
        <authorList>
            <person name="Guan T."/>
        </authorList>
    </citation>
    <scope>NUCLEOTIDE SEQUENCE [LARGE SCALE GENOMIC DNA]</scope>
    <source>
        <strain evidence="3">XHU 5031</strain>
    </source>
</reference>
<feature type="transmembrane region" description="Helical" evidence="1">
    <location>
        <begin position="554"/>
        <end position="574"/>
    </location>
</feature>
<proteinExistence type="predicted"/>
<feature type="transmembrane region" description="Helical" evidence="1">
    <location>
        <begin position="409"/>
        <end position="430"/>
    </location>
</feature>
<protein>
    <recommendedName>
        <fullName evidence="4">FtsX-like permease family protein</fullName>
    </recommendedName>
</protein>
<feature type="transmembrane region" description="Helical" evidence="1">
    <location>
        <begin position="913"/>
        <end position="936"/>
    </location>
</feature>
<keyword evidence="1" id="KW-1133">Transmembrane helix</keyword>
<gene>
    <name evidence="2" type="ORF">J0911_05230</name>
</gene>
<name>A0ABS3I602_9MICO</name>
<feature type="transmembrane region" description="Helical" evidence="1">
    <location>
        <begin position="867"/>
        <end position="893"/>
    </location>
</feature>
<reference evidence="2 3" key="1">
    <citation type="submission" date="2021-03" db="EMBL/GenBank/DDBJ databases">
        <authorList>
            <person name="Xin L."/>
        </authorList>
    </citation>
    <scope>NUCLEOTIDE SEQUENCE [LARGE SCALE GENOMIC DNA]</scope>
    <source>
        <strain evidence="2 3">XHU 5031</strain>
    </source>
</reference>
<evidence type="ECO:0000313" key="2">
    <source>
        <dbReference type="EMBL" id="MBO0608430.1"/>
    </source>
</evidence>
<feature type="transmembrane region" description="Helical" evidence="1">
    <location>
        <begin position="376"/>
        <end position="403"/>
    </location>
</feature>